<proteinExistence type="predicted"/>
<dbReference type="AlphaFoldDB" id="A0A382RDI1"/>
<sequence length="169" mass="19248">MLTAQLTNAAGQVDALSEGRDPSERAEGYRFLMRILVAMTEFQVEQEADAPSLVQIMSPIRKFFVDNPDTLYHRATLNPALRYRIHGQRGEELYLAFCLYGLRGRTNCILANLCDGEMEFDDNGRFELVLSAERPDGVQNWVQLDNVASTLVTRQYFTDIRQKPAELNI</sequence>
<protein>
    <recommendedName>
        <fullName evidence="2">DUF1214 domain-containing protein</fullName>
    </recommendedName>
</protein>
<organism evidence="1">
    <name type="scientific">marine metagenome</name>
    <dbReference type="NCBI Taxonomy" id="408172"/>
    <lineage>
        <taxon>unclassified sequences</taxon>
        <taxon>metagenomes</taxon>
        <taxon>ecological metagenomes</taxon>
    </lineage>
</organism>
<reference evidence="1" key="1">
    <citation type="submission" date="2018-05" db="EMBL/GenBank/DDBJ databases">
        <authorList>
            <person name="Lanie J.A."/>
            <person name="Ng W.-L."/>
            <person name="Kazmierczak K.M."/>
            <person name="Andrzejewski T.M."/>
            <person name="Davidsen T.M."/>
            <person name="Wayne K.J."/>
            <person name="Tettelin H."/>
            <person name="Glass J.I."/>
            <person name="Rusch D."/>
            <person name="Podicherti R."/>
            <person name="Tsui H.-C.T."/>
            <person name="Winkler M.E."/>
        </authorList>
    </citation>
    <scope>NUCLEOTIDE SEQUENCE</scope>
</reference>
<evidence type="ECO:0008006" key="2">
    <source>
        <dbReference type="Google" id="ProtNLM"/>
    </source>
</evidence>
<accession>A0A382RDI1</accession>
<gene>
    <name evidence="1" type="ORF">METZ01_LOCUS348264</name>
</gene>
<name>A0A382RDI1_9ZZZZ</name>
<evidence type="ECO:0000313" key="1">
    <source>
        <dbReference type="EMBL" id="SVC95410.1"/>
    </source>
</evidence>
<dbReference type="EMBL" id="UINC01120741">
    <property type="protein sequence ID" value="SVC95410.1"/>
    <property type="molecule type" value="Genomic_DNA"/>
</dbReference>
<feature type="non-terminal residue" evidence="1">
    <location>
        <position position="169"/>
    </location>
</feature>